<reference evidence="1 2" key="1">
    <citation type="journal article" date="2009" name="Nature">
        <title>The Sorghum bicolor genome and the diversification of grasses.</title>
        <authorList>
            <person name="Paterson A.H."/>
            <person name="Bowers J.E."/>
            <person name="Bruggmann R."/>
            <person name="Dubchak I."/>
            <person name="Grimwood J."/>
            <person name="Gundlach H."/>
            <person name="Haberer G."/>
            <person name="Hellsten U."/>
            <person name="Mitros T."/>
            <person name="Poliakov A."/>
            <person name="Schmutz J."/>
            <person name="Spannagl M."/>
            <person name="Tang H."/>
            <person name="Wang X."/>
            <person name="Wicker T."/>
            <person name="Bharti A.K."/>
            <person name="Chapman J."/>
            <person name="Feltus F.A."/>
            <person name="Gowik U."/>
            <person name="Grigoriev I.V."/>
            <person name="Lyons E."/>
            <person name="Maher C.A."/>
            <person name="Martis M."/>
            <person name="Narechania A."/>
            <person name="Otillar R.P."/>
            <person name="Penning B.W."/>
            <person name="Salamov A.A."/>
            <person name="Wang Y."/>
            <person name="Zhang L."/>
            <person name="Carpita N.C."/>
            <person name="Freeling M."/>
            <person name="Gingle A.R."/>
            <person name="Hash C.T."/>
            <person name="Keller B."/>
            <person name="Klein P."/>
            <person name="Kresovich S."/>
            <person name="McCann M.C."/>
            <person name="Ming R."/>
            <person name="Peterson D.G."/>
            <person name="Mehboob-ur-Rahman"/>
            <person name="Ware D."/>
            <person name="Westhoff P."/>
            <person name="Mayer K.F."/>
            <person name="Messing J."/>
            <person name="Rokhsar D.S."/>
        </authorList>
    </citation>
    <scope>NUCLEOTIDE SEQUENCE [LARGE SCALE GENOMIC DNA]</scope>
    <source>
        <strain evidence="2">cv. BTx623</strain>
    </source>
</reference>
<evidence type="ECO:0000313" key="2">
    <source>
        <dbReference type="Proteomes" id="UP000000768"/>
    </source>
</evidence>
<evidence type="ECO:0000313" key="1">
    <source>
        <dbReference type="EMBL" id="OQU83464.1"/>
    </source>
</evidence>
<reference evidence="2" key="2">
    <citation type="journal article" date="2018" name="Plant J.">
        <title>The Sorghum bicolor reference genome: improved assembly, gene annotations, a transcriptome atlas, and signatures of genome organization.</title>
        <authorList>
            <person name="McCormick R.F."/>
            <person name="Truong S.K."/>
            <person name="Sreedasyam A."/>
            <person name="Jenkins J."/>
            <person name="Shu S."/>
            <person name="Sims D."/>
            <person name="Kennedy M."/>
            <person name="Amirebrahimi M."/>
            <person name="Weers B.D."/>
            <person name="McKinley B."/>
            <person name="Mattison A."/>
            <person name="Morishige D.T."/>
            <person name="Grimwood J."/>
            <person name="Schmutz J."/>
            <person name="Mullet J.E."/>
        </authorList>
    </citation>
    <scope>NUCLEOTIDE SEQUENCE [LARGE SCALE GENOMIC DNA]</scope>
    <source>
        <strain evidence="2">cv. BTx623</strain>
    </source>
</reference>
<dbReference type="Proteomes" id="UP000000768">
    <property type="component" value="Chromosome 5"/>
</dbReference>
<accession>A0A1Z5RI99</accession>
<dbReference type="Gramene" id="OQU83464">
    <property type="protein sequence ID" value="OQU83464"/>
    <property type="gene ID" value="SORBI_3005G120433"/>
</dbReference>
<gene>
    <name evidence="1" type="ORF">SORBI_3005G120433</name>
</gene>
<dbReference type="AlphaFoldDB" id="A0A1Z5RI99"/>
<keyword evidence="2" id="KW-1185">Reference proteome</keyword>
<proteinExistence type="predicted"/>
<dbReference type="InParanoid" id="A0A1Z5RI99"/>
<protein>
    <submittedName>
        <fullName evidence="1">Uncharacterized protein</fullName>
    </submittedName>
</protein>
<dbReference type="EMBL" id="CM000764">
    <property type="protein sequence ID" value="OQU83464.1"/>
    <property type="molecule type" value="Genomic_DNA"/>
</dbReference>
<sequence>MNVMVDTIINAVEAAIVHGNKHPGGIRRFIVQGAVRRALHDIHDHHTPLRRAWRLARPSGPQFAPNVCP</sequence>
<organism evidence="1 2">
    <name type="scientific">Sorghum bicolor</name>
    <name type="common">Sorghum</name>
    <name type="synonym">Sorghum vulgare</name>
    <dbReference type="NCBI Taxonomy" id="4558"/>
    <lineage>
        <taxon>Eukaryota</taxon>
        <taxon>Viridiplantae</taxon>
        <taxon>Streptophyta</taxon>
        <taxon>Embryophyta</taxon>
        <taxon>Tracheophyta</taxon>
        <taxon>Spermatophyta</taxon>
        <taxon>Magnoliopsida</taxon>
        <taxon>Liliopsida</taxon>
        <taxon>Poales</taxon>
        <taxon>Poaceae</taxon>
        <taxon>PACMAD clade</taxon>
        <taxon>Panicoideae</taxon>
        <taxon>Andropogonodae</taxon>
        <taxon>Andropogoneae</taxon>
        <taxon>Sorghinae</taxon>
        <taxon>Sorghum</taxon>
    </lineage>
</organism>
<name>A0A1Z5RI99_SORBI</name>